<dbReference type="GO" id="GO:0000719">
    <property type="term" value="P:photoreactive repair"/>
    <property type="evidence" value="ECO:0007669"/>
    <property type="project" value="UniProtKB-ARBA"/>
</dbReference>
<feature type="site" description="Electron transfer via tryptophanyl radical" evidence="9">
    <location>
        <position position="382"/>
    </location>
</feature>
<comment type="cofactor">
    <cofactor evidence="8">
        <name>FAD</name>
        <dbReference type="ChEBI" id="CHEBI:57692"/>
    </cofactor>
    <text evidence="8">Binds 1 FAD per subunit.</text>
</comment>
<proteinExistence type="inferred from homology"/>
<dbReference type="PROSITE" id="PS51645">
    <property type="entry name" value="PHR_CRY_ALPHA_BETA"/>
    <property type="match status" value="1"/>
</dbReference>
<evidence type="ECO:0000313" key="12">
    <source>
        <dbReference type="EMBL" id="WOO41251.1"/>
    </source>
</evidence>
<dbReference type="PANTHER" id="PTHR11455:SF9">
    <property type="entry name" value="CRYPTOCHROME CIRCADIAN CLOCK 5 ISOFORM X1"/>
    <property type="match status" value="1"/>
</dbReference>
<feature type="binding site" evidence="8">
    <location>
        <position position="272"/>
    </location>
    <ligand>
        <name>FAD</name>
        <dbReference type="ChEBI" id="CHEBI:57692"/>
    </ligand>
</feature>
<comment type="cofactor">
    <cofactor evidence="1">
        <name>(6R)-5,10-methylene-5,6,7,8-tetrahydrofolate</name>
        <dbReference type="ChEBI" id="CHEBI:15636"/>
    </cofactor>
</comment>
<dbReference type="InterPro" id="IPR014729">
    <property type="entry name" value="Rossmann-like_a/b/a_fold"/>
</dbReference>
<dbReference type="InterPro" id="IPR036134">
    <property type="entry name" value="Crypto/Photolyase_FAD-like_sf"/>
</dbReference>
<dbReference type="Gene3D" id="1.25.40.80">
    <property type="match status" value="1"/>
</dbReference>
<feature type="binding site" evidence="8">
    <location>
        <begin position="237"/>
        <end position="241"/>
    </location>
    <ligand>
        <name>FAD</name>
        <dbReference type="ChEBI" id="CHEBI:57692"/>
    </ligand>
</feature>
<dbReference type="AlphaFoldDB" id="A0AAQ3QTE5"/>
<organism evidence="12 13">
    <name type="scientific">Rubellicoccus peritrichatus</name>
    <dbReference type="NCBI Taxonomy" id="3080537"/>
    <lineage>
        <taxon>Bacteria</taxon>
        <taxon>Pseudomonadati</taxon>
        <taxon>Verrucomicrobiota</taxon>
        <taxon>Opitutia</taxon>
        <taxon>Puniceicoccales</taxon>
        <taxon>Cerasicoccaceae</taxon>
        <taxon>Rubellicoccus</taxon>
    </lineage>
</organism>
<dbReference type="Pfam" id="PF03441">
    <property type="entry name" value="FAD_binding_7"/>
    <property type="match status" value="1"/>
</dbReference>
<keyword evidence="6 10" id="KW-0157">Chromophore</keyword>
<feature type="site" description="Electron transfer via tryptophanyl radical" evidence="9">
    <location>
        <position position="306"/>
    </location>
</feature>
<dbReference type="KEGG" id="puo:RZN69_21735"/>
<feature type="site" description="Electron transfer via tryptophanyl radical" evidence="9">
    <location>
        <position position="359"/>
    </location>
</feature>
<evidence type="ECO:0000256" key="1">
    <source>
        <dbReference type="ARBA" id="ARBA00001932"/>
    </source>
</evidence>
<feature type="binding site" evidence="8">
    <location>
        <begin position="372"/>
        <end position="374"/>
    </location>
    <ligand>
        <name>FAD</name>
        <dbReference type="ChEBI" id="CHEBI:57692"/>
    </ligand>
</feature>
<dbReference type="PANTHER" id="PTHR11455">
    <property type="entry name" value="CRYPTOCHROME"/>
    <property type="match status" value="1"/>
</dbReference>
<dbReference type="PRINTS" id="PR00147">
    <property type="entry name" value="DNAPHOTLYASE"/>
</dbReference>
<dbReference type="RefSeq" id="WP_317833680.1">
    <property type="nucleotide sequence ID" value="NZ_CP136920.1"/>
</dbReference>
<dbReference type="Pfam" id="PF00875">
    <property type="entry name" value="DNA_photolyase"/>
    <property type="match status" value="1"/>
</dbReference>
<keyword evidence="4 8" id="KW-0285">Flavoprotein</keyword>
<evidence type="ECO:0000313" key="13">
    <source>
        <dbReference type="Proteomes" id="UP001304300"/>
    </source>
</evidence>
<evidence type="ECO:0000256" key="10">
    <source>
        <dbReference type="RuleBase" id="RU004182"/>
    </source>
</evidence>
<dbReference type="InterPro" id="IPR005101">
    <property type="entry name" value="Cryptochr/Photolyase_FAD-bd"/>
</dbReference>
<dbReference type="GO" id="GO:0071949">
    <property type="term" value="F:FAD binding"/>
    <property type="evidence" value="ECO:0007669"/>
    <property type="project" value="TreeGrafter"/>
</dbReference>
<dbReference type="InterPro" id="IPR036155">
    <property type="entry name" value="Crypto/Photolyase_N_sf"/>
</dbReference>
<name>A0AAQ3QTE5_9BACT</name>
<dbReference type="GO" id="GO:0003677">
    <property type="term" value="F:DNA binding"/>
    <property type="evidence" value="ECO:0007669"/>
    <property type="project" value="TreeGrafter"/>
</dbReference>
<dbReference type="EC" id="4.1.99.3" evidence="2"/>
<protein>
    <recommendedName>
        <fullName evidence="3">Deoxyribodipyrimidine photo-lyase</fullName>
        <ecNumber evidence="2">4.1.99.3</ecNumber>
    </recommendedName>
</protein>
<evidence type="ECO:0000256" key="6">
    <source>
        <dbReference type="ARBA" id="ARBA00022991"/>
    </source>
</evidence>
<gene>
    <name evidence="12" type="ORF">RZN69_21735</name>
</gene>
<dbReference type="InterPro" id="IPR006050">
    <property type="entry name" value="DNA_photolyase_N"/>
</dbReference>
<evidence type="ECO:0000256" key="9">
    <source>
        <dbReference type="PIRSR" id="PIRSR602081-2"/>
    </source>
</evidence>
<feature type="binding site" evidence="8">
    <location>
        <position position="225"/>
    </location>
    <ligand>
        <name>FAD</name>
        <dbReference type="ChEBI" id="CHEBI:57692"/>
    </ligand>
</feature>
<dbReference type="FunFam" id="1.10.579.10:FF:000003">
    <property type="entry name" value="Deoxyribodipyrimidine photo-lyase"/>
    <property type="match status" value="1"/>
</dbReference>
<dbReference type="Gene3D" id="1.10.579.10">
    <property type="entry name" value="DNA Cyclobutane Dipyrimidine Photolyase, subunit A, domain 3"/>
    <property type="match status" value="1"/>
</dbReference>
<keyword evidence="12" id="KW-0456">Lyase</keyword>
<dbReference type="Proteomes" id="UP001304300">
    <property type="component" value="Chromosome"/>
</dbReference>
<comment type="catalytic activity">
    <reaction evidence="7">
        <text>cyclobutadipyrimidine (in DNA) = 2 pyrimidine residues (in DNA).</text>
        <dbReference type="EC" id="4.1.99.3"/>
    </reaction>
</comment>
<comment type="similarity">
    <text evidence="10">Belongs to the DNA photolyase family.</text>
</comment>
<dbReference type="SUPFAM" id="SSF52425">
    <property type="entry name" value="Cryptochrome/photolyase, N-terminal domain"/>
    <property type="match status" value="1"/>
</dbReference>
<dbReference type="EMBL" id="CP136920">
    <property type="protein sequence ID" value="WOO41251.1"/>
    <property type="molecule type" value="Genomic_DNA"/>
</dbReference>
<sequence>MSVNAPTLLWFRLDLRLDDNPAMQAAIARGKPIIPVFIYDEDKDWPLGGATRWWLHHALADLQEQLSCHGLKLVLQSGDSAEVISDLVEKHEIGAVFWNRCYEPRTIARDSAIKQQLKSQTIEVESFNTSLLFEPWEIKNKTGNPFRVFTPFWKHCLAKSFPKTINCDLGATKVPRAWPDSEILDDWKLLPRISWDAEFYKFWKPTRKAGLNRLRQFVKDAVHDYGNGRDRPDWDGTSCLSPYLHFGQIGPREIYEALLGKVDLTKGGPRQYLSEIGWREFSYHILYHFPSVPTEPLRPEFEHFPWEPDDQLLKAWQKGQTGYPLVDAGMRQLYAIGWMHNRVRMNAGSILVKHLLQPWQDGARWFWDTLVDADLASNTQGWQWTAGCGADGAPYFRVFNPVLQGQRFDTEGDYVRRWVPELAKLPSQYIHQPWEAPDSVLAAADVKLCKTYPLPVVEHQQGRRRALDAYEKLKFFHKDKK</sequence>
<accession>A0AAQ3QTE5</accession>
<evidence type="ECO:0000256" key="3">
    <source>
        <dbReference type="ARBA" id="ARBA00014046"/>
    </source>
</evidence>
<keyword evidence="13" id="KW-1185">Reference proteome</keyword>
<feature type="domain" description="Photolyase/cryptochrome alpha/beta" evidence="11">
    <location>
        <begin position="5"/>
        <end position="132"/>
    </location>
</feature>
<keyword evidence="5 8" id="KW-0274">FAD</keyword>
<evidence type="ECO:0000256" key="5">
    <source>
        <dbReference type="ARBA" id="ARBA00022827"/>
    </source>
</evidence>
<evidence type="ECO:0000259" key="11">
    <source>
        <dbReference type="PROSITE" id="PS51645"/>
    </source>
</evidence>
<evidence type="ECO:0000256" key="7">
    <source>
        <dbReference type="ARBA" id="ARBA00033999"/>
    </source>
</evidence>
<dbReference type="GO" id="GO:0003904">
    <property type="term" value="F:deoxyribodipyrimidine photo-lyase activity"/>
    <property type="evidence" value="ECO:0007669"/>
    <property type="project" value="UniProtKB-EC"/>
</dbReference>
<evidence type="ECO:0000256" key="4">
    <source>
        <dbReference type="ARBA" id="ARBA00022630"/>
    </source>
</evidence>
<dbReference type="InterPro" id="IPR018394">
    <property type="entry name" value="DNA_photolyase_1_CS_C"/>
</dbReference>
<reference evidence="12 13" key="1">
    <citation type="submission" date="2023-10" db="EMBL/GenBank/DDBJ databases">
        <title>Rubellicoccus peritrichatus gen. nov., sp. nov., isolated from an algae of coral reef tank.</title>
        <authorList>
            <person name="Luo J."/>
        </authorList>
    </citation>
    <scope>NUCLEOTIDE SEQUENCE [LARGE SCALE GENOMIC DNA]</scope>
    <source>
        <strain evidence="12 13">CR14</strain>
    </source>
</reference>
<evidence type="ECO:0000256" key="8">
    <source>
        <dbReference type="PIRSR" id="PIRSR602081-1"/>
    </source>
</evidence>
<dbReference type="Gene3D" id="3.40.50.620">
    <property type="entry name" value="HUPs"/>
    <property type="match status" value="1"/>
</dbReference>
<dbReference type="PROSITE" id="PS00394">
    <property type="entry name" value="DNA_PHOTOLYASES_1_1"/>
    <property type="match status" value="1"/>
</dbReference>
<evidence type="ECO:0000256" key="2">
    <source>
        <dbReference type="ARBA" id="ARBA00013149"/>
    </source>
</evidence>
<dbReference type="InterPro" id="IPR002081">
    <property type="entry name" value="Cryptochrome/DNA_photolyase_1"/>
</dbReference>
<dbReference type="SUPFAM" id="SSF48173">
    <property type="entry name" value="Cryptochrome/photolyase FAD-binding domain"/>
    <property type="match status" value="1"/>
</dbReference>